<dbReference type="AlphaFoldDB" id="A0A7I8C595"/>
<accession>A0A7I8C595</accession>
<evidence type="ECO:0000256" key="1">
    <source>
        <dbReference type="SAM" id="Phobius"/>
    </source>
</evidence>
<geneLocation type="plasmid" evidence="2 3">
    <name>PPGU16_p3</name>
</geneLocation>
<keyword evidence="3" id="KW-1185">Reference proteome</keyword>
<reference evidence="2 3" key="1">
    <citation type="journal article" date="2020" name="Genes (Basel)">
        <title>Genomic Comparison of Insect Gut Symbionts from Divergent Burkholderia Subclades.</title>
        <authorList>
            <person name="Takeshita K."/>
            <person name="Kikuchi Y."/>
        </authorList>
    </citation>
    <scope>NUCLEOTIDE SEQUENCE [LARGE SCALE GENOMIC DNA]</scope>
    <source>
        <strain evidence="2 3">PGU16</strain>
        <plasmid evidence="2 3">PPGU16_p3</plasmid>
    </source>
</reference>
<dbReference type="KEGG" id="plad:PPGU16_84450"/>
<keyword evidence="1" id="KW-1133">Transmembrane helix</keyword>
<keyword evidence="1" id="KW-0812">Transmembrane</keyword>
<feature type="transmembrane region" description="Helical" evidence="1">
    <location>
        <begin position="12"/>
        <end position="33"/>
    </location>
</feature>
<sequence>MKKLNLDIGTLAIFFGAALGIAGIVLCCTAFNAARTDFVDALVRLLFGVAVGGIGVAIGGFGLKNQRPNAAIIAREAIDRARKQ</sequence>
<protein>
    <submittedName>
        <fullName evidence="2">Uncharacterized protein</fullName>
    </submittedName>
</protein>
<dbReference type="Proteomes" id="UP000510888">
    <property type="component" value="Plasmid PPGU16_p3"/>
</dbReference>
<dbReference type="EMBL" id="AP023178">
    <property type="protein sequence ID" value="BCF95378.1"/>
    <property type="molecule type" value="Genomic_DNA"/>
</dbReference>
<evidence type="ECO:0000313" key="3">
    <source>
        <dbReference type="Proteomes" id="UP000510888"/>
    </source>
</evidence>
<dbReference type="RefSeq" id="WP_180727803.1">
    <property type="nucleotide sequence ID" value="NZ_AP023178.1"/>
</dbReference>
<keyword evidence="2" id="KW-0614">Plasmid</keyword>
<organism evidence="2 3">
    <name type="scientific">Paraburkholderia largidicola</name>
    <dbReference type="NCBI Taxonomy" id="3014751"/>
    <lineage>
        <taxon>Bacteria</taxon>
        <taxon>Pseudomonadati</taxon>
        <taxon>Pseudomonadota</taxon>
        <taxon>Betaproteobacteria</taxon>
        <taxon>Burkholderiales</taxon>
        <taxon>Burkholderiaceae</taxon>
        <taxon>Paraburkholderia</taxon>
    </lineage>
</organism>
<name>A0A7I8C595_9BURK</name>
<proteinExistence type="predicted"/>
<evidence type="ECO:0000313" key="2">
    <source>
        <dbReference type="EMBL" id="BCF95378.1"/>
    </source>
</evidence>
<keyword evidence="1" id="KW-0472">Membrane</keyword>
<gene>
    <name evidence="2" type="ORF">PPGU16_84450</name>
</gene>
<feature type="transmembrane region" description="Helical" evidence="1">
    <location>
        <begin position="45"/>
        <end position="63"/>
    </location>
</feature>